<dbReference type="SUPFAM" id="SSF48484">
    <property type="entry name" value="Lipoxigenase"/>
    <property type="match status" value="1"/>
</dbReference>
<gene>
    <name evidence="12" type="primary">Alox8</name>
    <name evidence="12" type="ORF">RHICYA_R07552</name>
</gene>
<comment type="pathway">
    <text evidence="3">Lipid metabolism.</text>
</comment>
<dbReference type="GO" id="GO:0046872">
    <property type="term" value="F:metal ion binding"/>
    <property type="evidence" value="ECO:0007669"/>
    <property type="project" value="UniProtKB-KW"/>
</dbReference>
<evidence type="ECO:0000259" key="11">
    <source>
        <dbReference type="PROSITE" id="PS51393"/>
    </source>
</evidence>
<keyword evidence="10" id="KW-0443">Lipid metabolism</keyword>
<dbReference type="Proteomes" id="UP000565785">
    <property type="component" value="Unassembled WGS sequence"/>
</dbReference>
<dbReference type="InterPro" id="IPR036226">
    <property type="entry name" value="LipOase_C_sf"/>
</dbReference>
<comment type="similarity">
    <text evidence="4">Belongs to the lipoxygenase family.</text>
</comment>
<keyword evidence="5" id="KW-0963">Cytoplasm</keyword>
<dbReference type="GO" id="GO:0005737">
    <property type="term" value="C:cytoplasm"/>
    <property type="evidence" value="ECO:0007669"/>
    <property type="project" value="UniProtKB-SubCell"/>
</dbReference>
<dbReference type="PROSITE" id="PS51393">
    <property type="entry name" value="LIPOXYGENASE_3"/>
    <property type="match status" value="1"/>
</dbReference>
<feature type="domain" description="Lipoxygenase" evidence="11">
    <location>
        <begin position="1"/>
        <end position="345"/>
    </location>
</feature>
<evidence type="ECO:0000256" key="1">
    <source>
        <dbReference type="ARBA" id="ARBA00001962"/>
    </source>
</evidence>
<evidence type="ECO:0000256" key="10">
    <source>
        <dbReference type="ARBA" id="ARBA00023098"/>
    </source>
</evidence>
<dbReference type="OrthoDB" id="407298at2759"/>
<comment type="subcellular location">
    <subcellularLocation>
        <location evidence="2">Cytoplasm</location>
    </subcellularLocation>
</comment>
<evidence type="ECO:0000256" key="4">
    <source>
        <dbReference type="ARBA" id="ARBA00009419"/>
    </source>
</evidence>
<dbReference type="InterPro" id="IPR000907">
    <property type="entry name" value="LipOase"/>
</dbReference>
<evidence type="ECO:0000313" key="13">
    <source>
        <dbReference type="Proteomes" id="UP000565785"/>
    </source>
</evidence>
<dbReference type="PRINTS" id="PR00087">
    <property type="entry name" value="LIPOXYGENASE"/>
</dbReference>
<keyword evidence="13" id="KW-1185">Reference proteome</keyword>
<protein>
    <submittedName>
        <fullName evidence="12">ALOX8 lipoxygenase</fullName>
    </submittedName>
</protein>
<evidence type="ECO:0000313" key="12">
    <source>
        <dbReference type="EMBL" id="NXO00344.1"/>
    </source>
</evidence>
<evidence type="ECO:0000256" key="9">
    <source>
        <dbReference type="ARBA" id="ARBA00023004"/>
    </source>
</evidence>
<keyword evidence="6" id="KW-0479">Metal-binding</keyword>
<evidence type="ECO:0000256" key="6">
    <source>
        <dbReference type="ARBA" id="ARBA00022723"/>
    </source>
</evidence>
<keyword evidence="9" id="KW-0408">Iron</keyword>
<dbReference type="InterPro" id="IPR013819">
    <property type="entry name" value="LipOase_C"/>
</dbReference>
<reference evidence="12 13" key="1">
    <citation type="submission" date="2019-09" db="EMBL/GenBank/DDBJ databases">
        <title>Bird 10,000 Genomes (B10K) Project - Family phase.</title>
        <authorList>
            <person name="Zhang G."/>
        </authorList>
    </citation>
    <scope>NUCLEOTIDE SEQUENCE [LARGE SCALE GENOMIC DNA]</scope>
    <source>
        <strain evidence="12">B10K-DU-002-35</strain>
        <tissue evidence="12">Muscle</tissue>
    </source>
</reference>
<dbReference type="GO" id="GO:0034440">
    <property type="term" value="P:lipid oxidation"/>
    <property type="evidence" value="ECO:0007669"/>
    <property type="project" value="InterPro"/>
</dbReference>
<dbReference type="PROSITE" id="PS00081">
    <property type="entry name" value="LIPOXYGENASE_2"/>
    <property type="match status" value="1"/>
</dbReference>
<keyword evidence="8" id="KW-0560">Oxidoreductase</keyword>
<dbReference type="Pfam" id="PF00305">
    <property type="entry name" value="Lipoxygenase"/>
    <property type="match status" value="1"/>
</dbReference>
<organism evidence="12 13">
    <name type="scientific">Rhinopomastus cyanomelas</name>
    <name type="common">Common scimitarbill</name>
    <dbReference type="NCBI Taxonomy" id="113115"/>
    <lineage>
        <taxon>Eukaryota</taxon>
        <taxon>Metazoa</taxon>
        <taxon>Chordata</taxon>
        <taxon>Craniata</taxon>
        <taxon>Vertebrata</taxon>
        <taxon>Euteleostomi</taxon>
        <taxon>Archelosauria</taxon>
        <taxon>Archosauria</taxon>
        <taxon>Dinosauria</taxon>
        <taxon>Saurischia</taxon>
        <taxon>Theropoda</taxon>
        <taxon>Coelurosauria</taxon>
        <taxon>Aves</taxon>
        <taxon>Neognathae</taxon>
        <taxon>Neoaves</taxon>
        <taxon>Telluraves</taxon>
        <taxon>Coraciimorphae</taxon>
        <taxon>Bucerotiformes</taxon>
        <taxon>Rhinopomastidae</taxon>
        <taxon>Rhinopomastus</taxon>
    </lineage>
</organism>
<keyword evidence="7" id="KW-0223">Dioxygenase</keyword>
<proteinExistence type="inferred from homology"/>
<dbReference type="InterPro" id="IPR020834">
    <property type="entry name" value="LipOase_CS"/>
</dbReference>
<dbReference type="EMBL" id="VXBP01007199">
    <property type="protein sequence ID" value="NXO00344.1"/>
    <property type="molecule type" value="Genomic_DNA"/>
</dbReference>
<evidence type="ECO:0000256" key="3">
    <source>
        <dbReference type="ARBA" id="ARBA00005189"/>
    </source>
</evidence>
<dbReference type="PANTHER" id="PTHR11771">
    <property type="entry name" value="LIPOXYGENASE"/>
    <property type="match status" value="1"/>
</dbReference>
<evidence type="ECO:0000256" key="8">
    <source>
        <dbReference type="ARBA" id="ARBA00023002"/>
    </source>
</evidence>
<dbReference type="FunFam" id="1.20.245.10:FF:000001">
    <property type="entry name" value="Arachidonate 5-lipoxygenase a"/>
    <property type="match status" value="1"/>
</dbReference>
<name>A0A7L1NN21_RHICY</name>
<dbReference type="GO" id="GO:0016702">
    <property type="term" value="F:oxidoreductase activity, acting on single donors with incorporation of molecular oxygen, incorporation of two atoms of oxygen"/>
    <property type="evidence" value="ECO:0007669"/>
    <property type="project" value="InterPro"/>
</dbReference>
<dbReference type="Gene3D" id="1.20.245.10">
    <property type="entry name" value="Lipoxygenase-1, Domain 5"/>
    <property type="match status" value="1"/>
</dbReference>
<comment type="caution">
    <text evidence="12">The sequence shown here is derived from an EMBL/GenBank/DDBJ whole genome shotgun (WGS) entry which is preliminary data.</text>
</comment>
<sequence>QLGQEPGPSSPIFTPSDSQWDWLLAKAWVRNADFYCHQLLSHLLLTHLLAEVFAVSTLRQLPSCHPVFKLLLPHFRFTLHINTLARSVLINPGGVIDKGSGLSYEAMVLLVQRGLQRVTLGSLCLPDDLRQRGVETLPNYRYRDDGLALWGAIESFVSGIVGFYYPDDVAVSGDPELQAWVQEIFTHGFLGRESSGFPRSLRTAAELRRILTMVIFTCSAQHAAVNNGQYDLCAFVPNAPSTMRQPPPTEKGRGSLQRFLQTLPEVDTSAQILVALTLLSSRLSDSTPLGRYPEERFTEAEPRQLIRSFQGRLREISDGIEDRNHLDELRYNYLNPAEIENSVSI</sequence>
<feature type="non-terminal residue" evidence="12">
    <location>
        <position position="1"/>
    </location>
</feature>
<accession>A0A7L1NN21</accession>
<evidence type="ECO:0000256" key="2">
    <source>
        <dbReference type="ARBA" id="ARBA00004496"/>
    </source>
</evidence>
<evidence type="ECO:0000256" key="7">
    <source>
        <dbReference type="ARBA" id="ARBA00022964"/>
    </source>
</evidence>
<comment type="cofactor">
    <cofactor evidence="1">
        <name>Fe cation</name>
        <dbReference type="ChEBI" id="CHEBI:24875"/>
    </cofactor>
</comment>
<dbReference type="AlphaFoldDB" id="A0A7L1NN21"/>
<evidence type="ECO:0000256" key="5">
    <source>
        <dbReference type="ARBA" id="ARBA00022490"/>
    </source>
</evidence>
<feature type="non-terminal residue" evidence="12">
    <location>
        <position position="345"/>
    </location>
</feature>